<evidence type="ECO:0000259" key="4">
    <source>
        <dbReference type="PROSITE" id="PS01124"/>
    </source>
</evidence>
<dbReference type="PANTHER" id="PTHR43280:SF2">
    <property type="entry name" value="HTH-TYPE TRANSCRIPTIONAL REGULATOR EXSA"/>
    <property type="match status" value="1"/>
</dbReference>
<evidence type="ECO:0000313" key="6">
    <source>
        <dbReference type="Proteomes" id="UP001597525"/>
    </source>
</evidence>
<sequence length="186" mass="21365">MKLFIKNMVCDRCKMAVRSELTHVGLSPVRVELGEIEIEETETDGKIDALEQRLRDLGFELLLDPKARLVEQIKAAIILLVRRDTADAPPNISTYLADYLNKDYASLSNTFSQIKHTTIEKYLILQKVERVKELLTYGEFNINEIAYQLHYSSVAHLSNQFKKITGLSPSAYKKSAKNFRRQLDML</sequence>
<dbReference type="InterPro" id="IPR009057">
    <property type="entry name" value="Homeodomain-like_sf"/>
</dbReference>
<dbReference type="Pfam" id="PF12833">
    <property type="entry name" value="HTH_18"/>
    <property type="match status" value="1"/>
</dbReference>
<feature type="domain" description="HTH araC/xylS-type" evidence="4">
    <location>
        <begin position="75"/>
        <end position="175"/>
    </location>
</feature>
<gene>
    <name evidence="5" type="ORF">ACFS7Y_16795</name>
</gene>
<keyword evidence="3" id="KW-0804">Transcription</keyword>
<keyword evidence="2" id="KW-0238">DNA-binding</keyword>
<dbReference type="Proteomes" id="UP001597525">
    <property type="component" value="Unassembled WGS sequence"/>
</dbReference>
<evidence type="ECO:0000256" key="1">
    <source>
        <dbReference type="ARBA" id="ARBA00023015"/>
    </source>
</evidence>
<comment type="caution">
    <text evidence="5">The sequence shown here is derived from an EMBL/GenBank/DDBJ whole genome shotgun (WGS) entry which is preliminary data.</text>
</comment>
<accession>A0ABW6BKF3</accession>
<dbReference type="SMART" id="SM00342">
    <property type="entry name" value="HTH_ARAC"/>
    <property type="match status" value="1"/>
</dbReference>
<dbReference type="PANTHER" id="PTHR43280">
    <property type="entry name" value="ARAC-FAMILY TRANSCRIPTIONAL REGULATOR"/>
    <property type="match status" value="1"/>
</dbReference>
<dbReference type="Gene3D" id="3.30.70.100">
    <property type="match status" value="1"/>
</dbReference>
<proteinExistence type="predicted"/>
<evidence type="ECO:0000256" key="2">
    <source>
        <dbReference type="ARBA" id="ARBA00023125"/>
    </source>
</evidence>
<dbReference type="Gene3D" id="1.10.10.60">
    <property type="entry name" value="Homeodomain-like"/>
    <property type="match status" value="1"/>
</dbReference>
<evidence type="ECO:0000256" key="3">
    <source>
        <dbReference type="ARBA" id="ARBA00023163"/>
    </source>
</evidence>
<keyword evidence="6" id="KW-1185">Reference proteome</keyword>
<organism evidence="5 6">
    <name type="scientific">Sphingobacterium bambusae</name>
    <dbReference type="NCBI Taxonomy" id="662858"/>
    <lineage>
        <taxon>Bacteria</taxon>
        <taxon>Pseudomonadati</taxon>
        <taxon>Bacteroidota</taxon>
        <taxon>Sphingobacteriia</taxon>
        <taxon>Sphingobacteriales</taxon>
        <taxon>Sphingobacteriaceae</taxon>
        <taxon>Sphingobacterium</taxon>
    </lineage>
</organism>
<keyword evidence="1" id="KW-0805">Transcription regulation</keyword>
<protein>
    <submittedName>
        <fullName evidence="5">Helix-turn-helix domain-containing protein</fullName>
    </submittedName>
</protein>
<dbReference type="InterPro" id="IPR018060">
    <property type="entry name" value="HTH_AraC"/>
</dbReference>
<dbReference type="RefSeq" id="WP_320184543.1">
    <property type="nucleotide sequence ID" value="NZ_CP138332.1"/>
</dbReference>
<dbReference type="PROSITE" id="PS01124">
    <property type="entry name" value="HTH_ARAC_FAMILY_2"/>
    <property type="match status" value="1"/>
</dbReference>
<name>A0ABW6BKF3_9SPHI</name>
<dbReference type="EMBL" id="JBHUPB010000011">
    <property type="protein sequence ID" value="MFD2969054.1"/>
    <property type="molecule type" value="Genomic_DNA"/>
</dbReference>
<reference evidence="6" key="1">
    <citation type="journal article" date="2019" name="Int. J. Syst. Evol. Microbiol.">
        <title>The Global Catalogue of Microorganisms (GCM) 10K type strain sequencing project: providing services to taxonomists for standard genome sequencing and annotation.</title>
        <authorList>
            <consortium name="The Broad Institute Genomics Platform"/>
            <consortium name="The Broad Institute Genome Sequencing Center for Infectious Disease"/>
            <person name="Wu L."/>
            <person name="Ma J."/>
        </authorList>
    </citation>
    <scope>NUCLEOTIDE SEQUENCE [LARGE SCALE GENOMIC DNA]</scope>
    <source>
        <strain evidence="6">KCTC 22814</strain>
    </source>
</reference>
<evidence type="ECO:0000313" key="5">
    <source>
        <dbReference type="EMBL" id="MFD2969054.1"/>
    </source>
</evidence>
<dbReference type="SUPFAM" id="SSF46689">
    <property type="entry name" value="Homeodomain-like"/>
    <property type="match status" value="1"/>
</dbReference>